<gene>
    <name evidence="2" type="ORF">KCG48_00830</name>
</gene>
<evidence type="ECO:0000313" key="2">
    <source>
        <dbReference type="EMBL" id="MBR0574874.1"/>
    </source>
</evidence>
<organism evidence="2 3">
    <name type="scientific">Proteiniclasticum sediminis</name>
    <dbReference type="NCBI Taxonomy" id="2804028"/>
    <lineage>
        <taxon>Bacteria</taxon>
        <taxon>Bacillati</taxon>
        <taxon>Bacillota</taxon>
        <taxon>Clostridia</taxon>
        <taxon>Eubacteriales</taxon>
        <taxon>Clostridiaceae</taxon>
        <taxon>Proteiniclasticum</taxon>
    </lineage>
</organism>
<dbReference type="Pfam" id="PF12392">
    <property type="entry name" value="DUF3656"/>
    <property type="match status" value="1"/>
</dbReference>
<dbReference type="InterPro" id="IPR020988">
    <property type="entry name" value="Pept_U32_collagenase"/>
</dbReference>
<reference evidence="2" key="1">
    <citation type="submission" date="2021-04" db="EMBL/GenBank/DDBJ databases">
        <title>Proteiniclasticum sedimins sp. nov., an obligate anaerobic bacterium isolated from anaerobic sludge.</title>
        <authorList>
            <person name="Liu J."/>
        </authorList>
    </citation>
    <scope>NUCLEOTIDE SEQUENCE</scope>
    <source>
        <strain evidence="2">BAD-10</strain>
    </source>
</reference>
<evidence type="ECO:0000259" key="1">
    <source>
        <dbReference type="Pfam" id="PF12392"/>
    </source>
</evidence>
<dbReference type="PROSITE" id="PS01276">
    <property type="entry name" value="PEPTIDASE_U32"/>
    <property type="match status" value="1"/>
</dbReference>
<proteinExistence type="predicted"/>
<feature type="domain" description="Peptidase U32 collagenase" evidence="1">
    <location>
        <begin position="370"/>
        <end position="483"/>
    </location>
</feature>
<comment type="caution">
    <text evidence="2">The sequence shown here is derived from an EMBL/GenBank/DDBJ whole genome shotgun (WGS) entry which is preliminary data.</text>
</comment>
<protein>
    <submittedName>
        <fullName evidence="2">U32 family peptidase</fullName>
    </submittedName>
</protein>
<dbReference type="AlphaFoldDB" id="A0A941HP27"/>
<dbReference type="Proteomes" id="UP000675379">
    <property type="component" value="Unassembled WGS sequence"/>
</dbReference>
<dbReference type="InterPro" id="IPR051454">
    <property type="entry name" value="RNA/ubiquinone_mod_enzymes"/>
</dbReference>
<dbReference type="EMBL" id="JAGSCS010000001">
    <property type="protein sequence ID" value="MBR0574874.1"/>
    <property type="molecule type" value="Genomic_DNA"/>
</dbReference>
<dbReference type="PANTHER" id="PTHR30217:SF10">
    <property type="entry name" value="23S RRNA 5-HYDROXYCYTIDINE C2501 SYNTHASE"/>
    <property type="match status" value="1"/>
</dbReference>
<dbReference type="Pfam" id="PF01136">
    <property type="entry name" value="Peptidase_U32"/>
    <property type="match status" value="2"/>
</dbReference>
<dbReference type="PANTHER" id="PTHR30217">
    <property type="entry name" value="PEPTIDASE U32 FAMILY"/>
    <property type="match status" value="1"/>
</dbReference>
<keyword evidence="3" id="KW-1185">Reference proteome</keyword>
<sequence length="777" mass="86539">MNQIELLAPAGSMEALITAVQNGADAVYLGGTKFSARAYASNFTLTELEEAVDYCHSYQVRVHITLNTLLKDEELAEAIDYAKSLYALGVDALIVQDPGLIYHLRRELPDFPLHASTQLSVHNGEGALYYTEKGMTRIVLARELSLEEIRSISQDLGVETEVFVHGALCISYSGQCLMSSILGGRSGNRGRCAQPCRLPYDLLDGEGSSVARAYLMSPKDISAIDFMPQLQETGVSSLKIEGRMKKPEYVAATLRSFREELEGKKDPVHRENLLKIFNREGFSDGYFLGKHGKDMMSFSYPKNTGVPVGKVLEDGSLELTKPLRKGDGLRVKDKGLTVEGIRIGQDVREEAAAGERVHLMGRTKLPMGILYKTYDTLLMEEMIPSDAGKYDRKIHLPATLRFMAGEPAALTATHEGKTYTKTTSPVQIPLKAPLSQERILEALTKSGDSPYLLDVAVETFTEGFLPVRELNELRRSLLEEILAEEVAKYKRNLPKGSPALEEPVSNALTEPLKLVGVSTKAQLTEALKLGAKAIMVYPFYRGEEYVNFGDVKNLLATPNHPDIYLRVSNILRQELHGVLSRVKALDGLSGLVTNNVGVIRQMAKTHRIIGDYKLNIFNSDALKLYGEDLALAMVSEELNRKELAELKNKAQLMTLVYGRQELMHSEYCPVGSTVGGMTKTTPCNEACMRQHYALKDRMDEVFPVMTDVFCRSYIMNGKPKNLLDTVKDLTYLGIRSHRIDLTVETPEESRKVIQAFLREEPLPLESFNRGHYKRGVE</sequence>
<dbReference type="RefSeq" id="WP_211799388.1">
    <property type="nucleotide sequence ID" value="NZ_JAGSCS010000001.1"/>
</dbReference>
<dbReference type="InterPro" id="IPR001539">
    <property type="entry name" value="Peptidase_U32"/>
</dbReference>
<name>A0A941HP27_9CLOT</name>
<accession>A0A941HP27</accession>
<evidence type="ECO:0000313" key="3">
    <source>
        <dbReference type="Proteomes" id="UP000675379"/>
    </source>
</evidence>